<dbReference type="GO" id="GO:0005275">
    <property type="term" value="F:amine transmembrane transporter activity"/>
    <property type="evidence" value="ECO:0007669"/>
    <property type="project" value="TreeGrafter"/>
</dbReference>
<accession>A0A2S5D1A1</accession>
<evidence type="ECO:0000256" key="5">
    <source>
        <dbReference type="SAM" id="SignalP"/>
    </source>
</evidence>
<dbReference type="InterPro" id="IPR007210">
    <property type="entry name" value="ABC_Gly_betaine_transp_sub-bd"/>
</dbReference>
<feature type="chain" id="PRO_5039411484" evidence="5">
    <location>
        <begin position="21"/>
        <end position="302"/>
    </location>
</feature>
<evidence type="ECO:0000256" key="4">
    <source>
        <dbReference type="ARBA" id="ARBA00023136"/>
    </source>
</evidence>
<dbReference type="PROSITE" id="PS51257">
    <property type="entry name" value="PROKAR_LIPOPROTEIN"/>
    <property type="match status" value="1"/>
</dbReference>
<dbReference type="Gene3D" id="3.40.190.100">
    <property type="entry name" value="Glycine betaine-binding periplasmic protein, domain 2"/>
    <property type="match status" value="1"/>
</dbReference>
<dbReference type="SUPFAM" id="SSF53850">
    <property type="entry name" value="Periplasmic binding protein-like II"/>
    <property type="match status" value="2"/>
</dbReference>
<feature type="domain" description="ABC-type glycine betaine transport system substrate-binding" evidence="6">
    <location>
        <begin position="198"/>
        <end position="299"/>
    </location>
</feature>
<keyword evidence="3" id="KW-1003">Cell membrane</keyword>
<evidence type="ECO:0000256" key="2">
    <source>
        <dbReference type="ARBA" id="ARBA00022448"/>
    </source>
</evidence>
<dbReference type="PANTHER" id="PTHR47737">
    <property type="entry name" value="GLYCINE BETAINE/PROLINE BETAINE TRANSPORT SYSTEM PERMEASE PROTEIN PROW"/>
    <property type="match status" value="1"/>
</dbReference>
<dbReference type="GO" id="GO:0015226">
    <property type="term" value="F:carnitine transmembrane transporter activity"/>
    <property type="evidence" value="ECO:0007669"/>
    <property type="project" value="TreeGrafter"/>
</dbReference>
<evidence type="ECO:0000313" key="8">
    <source>
        <dbReference type="Proteomes" id="UP000237319"/>
    </source>
</evidence>
<comment type="subcellular location">
    <subcellularLocation>
        <location evidence="1">Cell membrane</location>
    </subcellularLocation>
</comment>
<feature type="domain" description="ABC-type glycine betaine transport system substrate-binding" evidence="6">
    <location>
        <begin position="38"/>
        <end position="180"/>
    </location>
</feature>
<keyword evidence="2" id="KW-0813">Transport</keyword>
<dbReference type="GO" id="GO:0015871">
    <property type="term" value="P:choline transport"/>
    <property type="evidence" value="ECO:0007669"/>
    <property type="project" value="TreeGrafter"/>
</dbReference>
<reference evidence="7 8" key="1">
    <citation type="submission" date="2017-11" db="EMBL/GenBank/DDBJ databases">
        <title>Genome sequence of Lysinibacillus sphaericus, a lignin-degrading bacteria isolated from municipal solid waste soil.</title>
        <authorList>
            <person name="Persinoti G.F."/>
            <person name="Paixao D.A."/>
            <person name="Bugg T.D."/>
            <person name="Squina F.M."/>
        </authorList>
    </citation>
    <scope>NUCLEOTIDE SEQUENCE [LARGE SCALE GENOMIC DNA]</scope>
    <source>
        <strain evidence="7 8">A1</strain>
    </source>
</reference>
<keyword evidence="4" id="KW-0472">Membrane</keyword>
<sequence length="302" mass="33292">MVKLKTVGLTFGIAVSLLLAGCGDSNQNDGDATGKNVSIGEQVDYKIIGIEPGAGLTELSENTIAEYQNLQGWELEESSTPGMLGSLEQAIRNEEPIIITGWTPHWMFSSYDLKFLEDPKGTLGGMENINTLVRKDLAKDLPDAYTLLDQFYWEPEDMEAVMYEAQATSFEEAAEKWIAQNEEKVNEWTKGMTKVKGKEIELASTPWDSERASSSVLQAVFEELGYTVTITPVDPAIMFQAIASGVVDATVAAWLPTTHSSFYAKYKEDFVDLGENLTGTKNGFVVPAYMDIDSIEDLQPKQ</sequence>
<evidence type="ECO:0000256" key="3">
    <source>
        <dbReference type="ARBA" id="ARBA00022475"/>
    </source>
</evidence>
<dbReference type="EMBL" id="PGLV01000001">
    <property type="protein sequence ID" value="POZ56849.1"/>
    <property type="molecule type" value="Genomic_DNA"/>
</dbReference>
<dbReference type="AlphaFoldDB" id="A0A2S5D1A1"/>
<gene>
    <name evidence="7" type="primary">opuAC</name>
    <name evidence="7" type="ORF">LYSIN_01632</name>
</gene>
<dbReference type="GO" id="GO:0031460">
    <property type="term" value="P:glycine betaine transport"/>
    <property type="evidence" value="ECO:0007669"/>
    <property type="project" value="TreeGrafter"/>
</dbReference>
<dbReference type="Pfam" id="PF04069">
    <property type="entry name" value="OpuAC"/>
    <property type="match status" value="2"/>
</dbReference>
<keyword evidence="8" id="KW-1185">Reference proteome</keyword>
<name>A0A2S5D1A1_LYSSH</name>
<dbReference type="Proteomes" id="UP000237319">
    <property type="component" value="Unassembled WGS sequence"/>
</dbReference>
<dbReference type="PANTHER" id="PTHR47737:SF1">
    <property type="entry name" value="GLYCINE BETAINE_PROLINE BETAINE TRANSPORT SYSTEM PERMEASE PROTEIN PROW"/>
    <property type="match status" value="1"/>
</dbReference>
<evidence type="ECO:0000256" key="1">
    <source>
        <dbReference type="ARBA" id="ARBA00004236"/>
    </source>
</evidence>
<keyword evidence="5" id="KW-0732">Signal</keyword>
<dbReference type="Gene3D" id="3.10.105.10">
    <property type="entry name" value="Dipeptide-binding Protein, Domain 3"/>
    <property type="match status" value="1"/>
</dbReference>
<evidence type="ECO:0000313" key="7">
    <source>
        <dbReference type="EMBL" id="POZ56849.1"/>
    </source>
</evidence>
<dbReference type="RefSeq" id="WP_103976885.1">
    <property type="nucleotide sequence ID" value="NZ_PGLV01000001.1"/>
</dbReference>
<dbReference type="GO" id="GO:0043190">
    <property type="term" value="C:ATP-binding cassette (ABC) transporter complex"/>
    <property type="evidence" value="ECO:0007669"/>
    <property type="project" value="InterPro"/>
</dbReference>
<protein>
    <submittedName>
        <fullName evidence="7">Glycine betaine-binding protein OpuAC</fullName>
    </submittedName>
</protein>
<feature type="signal peptide" evidence="5">
    <location>
        <begin position="1"/>
        <end position="20"/>
    </location>
</feature>
<comment type="caution">
    <text evidence="7">The sequence shown here is derived from an EMBL/GenBank/DDBJ whole genome shotgun (WGS) entry which is preliminary data.</text>
</comment>
<proteinExistence type="predicted"/>
<evidence type="ECO:0000259" key="6">
    <source>
        <dbReference type="Pfam" id="PF04069"/>
    </source>
</evidence>
<organism evidence="7 8">
    <name type="scientific">Lysinibacillus sphaericus</name>
    <name type="common">Bacillus sphaericus</name>
    <dbReference type="NCBI Taxonomy" id="1421"/>
    <lineage>
        <taxon>Bacteria</taxon>
        <taxon>Bacillati</taxon>
        <taxon>Bacillota</taxon>
        <taxon>Bacilli</taxon>
        <taxon>Bacillales</taxon>
        <taxon>Bacillaceae</taxon>
        <taxon>Lysinibacillus</taxon>
    </lineage>
</organism>